<evidence type="ECO:0000313" key="2">
    <source>
        <dbReference type="Proteomes" id="UP000814140"/>
    </source>
</evidence>
<accession>A0ACB8T2B0</accession>
<reference evidence="1" key="2">
    <citation type="journal article" date="2022" name="New Phytol.">
        <title>Evolutionary transition to the ectomycorrhizal habit in the genomes of a hyperdiverse lineage of mushroom-forming fungi.</title>
        <authorList>
            <person name="Looney B."/>
            <person name="Miyauchi S."/>
            <person name="Morin E."/>
            <person name="Drula E."/>
            <person name="Courty P.E."/>
            <person name="Kohler A."/>
            <person name="Kuo A."/>
            <person name="LaButti K."/>
            <person name="Pangilinan J."/>
            <person name="Lipzen A."/>
            <person name="Riley R."/>
            <person name="Andreopoulos W."/>
            <person name="He G."/>
            <person name="Johnson J."/>
            <person name="Nolan M."/>
            <person name="Tritt A."/>
            <person name="Barry K.W."/>
            <person name="Grigoriev I.V."/>
            <person name="Nagy L.G."/>
            <person name="Hibbett D."/>
            <person name="Henrissat B."/>
            <person name="Matheny P.B."/>
            <person name="Labbe J."/>
            <person name="Martin F.M."/>
        </authorList>
    </citation>
    <scope>NUCLEOTIDE SEQUENCE</scope>
    <source>
        <strain evidence="1">HHB10654</strain>
    </source>
</reference>
<sequence length="105" mass="11272">MITPHNKRPQPPPSATTASPHARRRAARVLAPRGRLGASSSSVPRPYADASASLYMARRIAKPGARPPTSTHAAFLTPDRRRQQAAGRASVVLARLCARARLDDT</sequence>
<proteinExistence type="predicted"/>
<name>A0ACB8T2B0_9AGAM</name>
<reference evidence="1" key="1">
    <citation type="submission" date="2021-03" db="EMBL/GenBank/DDBJ databases">
        <authorList>
            <consortium name="DOE Joint Genome Institute"/>
            <person name="Ahrendt S."/>
            <person name="Looney B.P."/>
            <person name="Miyauchi S."/>
            <person name="Morin E."/>
            <person name="Drula E."/>
            <person name="Courty P.E."/>
            <person name="Chicoki N."/>
            <person name="Fauchery L."/>
            <person name="Kohler A."/>
            <person name="Kuo A."/>
            <person name="Labutti K."/>
            <person name="Pangilinan J."/>
            <person name="Lipzen A."/>
            <person name="Riley R."/>
            <person name="Andreopoulos W."/>
            <person name="He G."/>
            <person name="Johnson J."/>
            <person name="Barry K.W."/>
            <person name="Grigoriev I.V."/>
            <person name="Nagy L."/>
            <person name="Hibbett D."/>
            <person name="Henrissat B."/>
            <person name="Matheny P.B."/>
            <person name="Labbe J."/>
            <person name="Martin F."/>
        </authorList>
    </citation>
    <scope>NUCLEOTIDE SEQUENCE</scope>
    <source>
        <strain evidence="1">HHB10654</strain>
    </source>
</reference>
<comment type="caution">
    <text evidence="1">The sequence shown here is derived from an EMBL/GenBank/DDBJ whole genome shotgun (WGS) entry which is preliminary data.</text>
</comment>
<gene>
    <name evidence="1" type="ORF">BV25DRAFT_1825040</name>
</gene>
<dbReference type="Proteomes" id="UP000814140">
    <property type="component" value="Unassembled WGS sequence"/>
</dbReference>
<organism evidence="1 2">
    <name type="scientific">Artomyces pyxidatus</name>
    <dbReference type="NCBI Taxonomy" id="48021"/>
    <lineage>
        <taxon>Eukaryota</taxon>
        <taxon>Fungi</taxon>
        <taxon>Dikarya</taxon>
        <taxon>Basidiomycota</taxon>
        <taxon>Agaricomycotina</taxon>
        <taxon>Agaricomycetes</taxon>
        <taxon>Russulales</taxon>
        <taxon>Auriscalpiaceae</taxon>
        <taxon>Artomyces</taxon>
    </lineage>
</organism>
<protein>
    <submittedName>
        <fullName evidence="1">Uncharacterized protein</fullName>
    </submittedName>
</protein>
<evidence type="ECO:0000313" key="1">
    <source>
        <dbReference type="EMBL" id="KAI0062979.1"/>
    </source>
</evidence>
<dbReference type="EMBL" id="MU277205">
    <property type="protein sequence ID" value="KAI0062979.1"/>
    <property type="molecule type" value="Genomic_DNA"/>
</dbReference>
<keyword evidence="2" id="KW-1185">Reference proteome</keyword>